<name>A0AAN7QMF3_9COLE</name>
<dbReference type="PANTHER" id="PTHR21112">
    <property type="entry name" value="CHEMOSENSORY PROTEIN A 29A-RELATED"/>
    <property type="match status" value="1"/>
</dbReference>
<proteinExistence type="predicted"/>
<evidence type="ECO:0000313" key="2">
    <source>
        <dbReference type="EMBL" id="KAK4884838.1"/>
    </source>
</evidence>
<dbReference type="InterPro" id="IPR010512">
    <property type="entry name" value="DUF1091"/>
</dbReference>
<dbReference type="EMBL" id="JARPUR010000001">
    <property type="protein sequence ID" value="KAK4884838.1"/>
    <property type="molecule type" value="Genomic_DNA"/>
</dbReference>
<protein>
    <submittedName>
        <fullName evidence="2">Uncharacterized protein</fullName>
    </submittedName>
</protein>
<gene>
    <name evidence="2" type="ORF">RN001_001109</name>
</gene>
<evidence type="ECO:0000256" key="1">
    <source>
        <dbReference type="SAM" id="SignalP"/>
    </source>
</evidence>
<sequence length="149" mass="16723">MNKICFCIQVLFLSVYAQNELSVEFEKIEIVSFNPDVVENPIVSVFQYNDTSQGINASGTLKKDFGMDIKVNMDASKLQENNEYKVMTSVVDVDMCDLINKNQFGLKDLLKYGNFTVCPWKQAHYVANNAMLDASKLPANVPPGLISKK</sequence>
<accession>A0AAN7QMF3</accession>
<feature type="chain" id="PRO_5042846215" evidence="1">
    <location>
        <begin position="18"/>
        <end position="149"/>
    </location>
</feature>
<feature type="signal peptide" evidence="1">
    <location>
        <begin position="1"/>
        <end position="17"/>
    </location>
</feature>
<keyword evidence="1" id="KW-0732">Signal</keyword>
<dbReference type="PANTHER" id="PTHR21112:SF0">
    <property type="entry name" value="CHEMOSENSORY PROTEIN A 29A-RELATED"/>
    <property type="match status" value="1"/>
</dbReference>
<evidence type="ECO:0000313" key="3">
    <source>
        <dbReference type="Proteomes" id="UP001353858"/>
    </source>
</evidence>
<dbReference type="Pfam" id="PF06477">
    <property type="entry name" value="DUF1091"/>
    <property type="match status" value="1"/>
</dbReference>
<reference evidence="3" key="1">
    <citation type="submission" date="2023-01" db="EMBL/GenBank/DDBJ databases">
        <title>Key to firefly adult light organ development and bioluminescence: homeobox transcription factors regulate luciferase expression and transportation to peroxisome.</title>
        <authorList>
            <person name="Fu X."/>
        </authorList>
    </citation>
    <scope>NUCLEOTIDE SEQUENCE [LARGE SCALE GENOMIC DNA]</scope>
</reference>
<keyword evidence="3" id="KW-1185">Reference proteome</keyword>
<dbReference type="AlphaFoldDB" id="A0AAN7QMF3"/>
<comment type="caution">
    <text evidence="2">The sequence shown here is derived from an EMBL/GenBank/DDBJ whole genome shotgun (WGS) entry which is preliminary data.</text>
</comment>
<organism evidence="2 3">
    <name type="scientific">Aquatica leii</name>
    <dbReference type="NCBI Taxonomy" id="1421715"/>
    <lineage>
        <taxon>Eukaryota</taxon>
        <taxon>Metazoa</taxon>
        <taxon>Ecdysozoa</taxon>
        <taxon>Arthropoda</taxon>
        <taxon>Hexapoda</taxon>
        <taxon>Insecta</taxon>
        <taxon>Pterygota</taxon>
        <taxon>Neoptera</taxon>
        <taxon>Endopterygota</taxon>
        <taxon>Coleoptera</taxon>
        <taxon>Polyphaga</taxon>
        <taxon>Elateriformia</taxon>
        <taxon>Elateroidea</taxon>
        <taxon>Lampyridae</taxon>
        <taxon>Luciolinae</taxon>
        <taxon>Aquatica</taxon>
    </lineage>
</organism>
<dbReference type="Proteomes" id="UP001353858">
    <property type="component" value="Unassembled WGS sequence"/>
</dbReference>